<dbReference type="STRING" id="701521.PECL_1853"/>
<dbReference type="eggNOG" id="COG2755">
    <property type="taxonomic scope" value="Bacteria"/>
</dbReference>
<gene>
    <name evidence="2" type="ordered locus">PECL_1853</name>
</gene>
<dbReference type="InterPro" id="IPR036514">
    <property type="entry name" value="SGNH_hydro_sf"/>
</dbReference>
<dbReference type="Proteomes" id="UP000005444">
    <property type="component" value="Chromosome"/>
</dbReference>
<dbReference type="CDD" id="cd01831">
    <property type="entry name" value="Endoglucanase_E_like"/>
    <property type="match status" value="1"/>
</dbReference>
<sequence length="324" mass="36068">MDSRYVVTASNSNLINAYFMGRWVEKSIGQKSAMYTTNLGAQIIFELHSASAFTIEVQRTLPKTFIPQTLNVYIDDQLKSIQLSKNTFDFKITPEEKHVVRIFFARNTDKDEVWQAQQGLAITKINSNGVMQPIKPSGKTIAFIGDSITAGCWLRSSALPSIGYGADINYASLTAQRLNAIDYRIAYSATGIIRFGTGGVPAAPRFLNFIDINTSAPTIKPDVLIINLGTNDSKFDQDVFEFYLSNFISELKTKFDSIPIVIMVPFNQTFADVFRTLPVNDKQIKVVETKNWNITSTDGTHPDARGSVIAADHLIKFLTTNNII</sequence>
<dbReference type="EMBL" id="CP003137">
    <property type="protein sequence ID" value="AEV96065.1"/>
    <property type="molecule type" value="Genomic_DNA"/>
</dbReference>
<dbReference type="GO" id="GO:0052689">
    <property type="term" value="F:carboxylic ester hydrolase activity"/>
    <property type="evidence" value="ECO:0007669"/>
    <property type="project" value="InterPro"/>
</dbReference>
<evidence type="ECO:0000313" key="3">
    <source>
        <dbReference type="Proteomes" id="UP000005444"/>
    </source>
</evidence>
<reference evidence="2 3" key="1">
    <citation type="journal article" date="2012" name="J. Bacteriol.">
        <title>Complete Genome Sequence of the Beer Spoilage Organism Pediococcus claussenii ATCC BAA-344T.</title>
        <authorList>
            <person name="Pittet V."/>
            <person name="Abegunde T."/>
            <person name="Marfleet T."/>
            <person name="Haakensen M."/>
            <person name="Morrow K."/>
            <person name="Jayaprakash T."/>
            <person name="Schroeder K."/>
            <person name="Trost B."/>
            <person name="Byrns S."/>
            <person name="Bergsveinson J."/>
            <person name="Kusalik A."/>
            <person name="Ziola B."/>
        </authorList>
    </citation>
    <scope>NUCLEOTIDE SEQUENCE [LARGE SCALE GENOMIC DNA]</scope>
    <source>
        <strain evidence="2 3">ATCC BAA-344</strain>
    </source>
</reference>
<dbReference type="Pfam" id="PF13472">
    <property type="entry name" value="Lipase_GDSL_2"/>
    <property type="match status" value="1"/>
</dbReference>
<feature type="domain" description="SGNH hydrolase-type esterase" evidence="1">
    <location>
        <begin position="143"/>
        <end position="269"/>
    </location>
</feature>
<dbReference type="HOGENOM" id="CLU_870942_0_0_9"/>
<organism evidence="2 3">
    <name type="scientific">Pediococcus claussenii (strain ATCC BAA-344 / DSM 14800 / JCM 18046 / KCTC 3811 / LMG 21948 / P06)</name>
    <dbReference type="NCBI Taxonomy" id="701521"/>
    <lineage>
        <taxon>Bacteria</taxon>
        <taxon>Bacillati</taxon>
        <taxon>Bacillota</taxon>
        <taxon>Bacilli</taxon>
        <taxon>Lactobacillales</taxon>
        <taxon>Lactobacillaceae</taxon>
        <taxon>Pediococcus</taxon>
    </lineage>
</organism>
<name>G8PC87_PEDCP</name>
<dbReference type="Gene3D" id="3.40.50.1110">
    <property type="entry name" value="SGNH hydrolase"/>
    <property type="match status" value="1"/>
</dbReference>
<dbReference type="InterPro" id="IPR037461">
    <property type="entry name" value="CtCE2-like_dom"/>
</dbReference>
<dbReference type="SUPFAM" id="SSF52266">
    <property type="entry name" value="SGNH hydrolase"/>
    <property type="match status" value="1"/>
</dbReference>
<accession>G8PC87</accession>
<evidence type="ECO:0000259" key="1">
    <source>
        <dbReference type="Pfam" id="PF13472"/>
    </source>
</evidence>
<dbReference type="InterPro" id="IPR013830">
    <property type="entry name" value="SGNH_hydro"/>
</dbReference>
<dbReference type="PATRIC" id="fig|701521.8.peg.1753"/>
<proteinExistence type="predicted"/>
<dbReference type="KEGG" id="pce:PECL_1853"/>
<dbReference type="PANTHER" id="PTHR37834">
    <property type="entry name" value="GDSL-LIKE LIPASE/ACYLHYDROLASE DOMAIN PROTEIN (AFU_ORTHOLOGUE AFUA_2G00620)"/>
    <property type="match status" value="1"/>
</dbReference>
<keyword evidence="3" id="KW-1185">Reference proteome</keyword>
<dbReference type="PANTHER" id="PTHR37834:SF2">
    <property type="entry name" value="ESTERASE, SGNH HYDROLASE-TYPE"/>
    <property type="match status" value="1"/>
</dbReference>
<dbReference type="AlphaFoldDB" id="G8PC87"/>
<protein>
    <submittedName>
        <fullName evidence="2">GDSL-like Lipase/Acylhydrolase family protein</fullName>
    </submittedName>
</protein>
<dbReference type="InterPro" id="IPR052762">
    <property type="entry name" value="PCW_deacetylase/CE"/>
</dbReference>
<dbReference type="RefSeq" id="WP_014216259.1">
    <property type="nucleotide sequence ID" value="NC_016605.1"/>
</dbReference>
<evidence type="ECO:0000313" key="2">
    <source>
        <dbReference type="EMBL" id="AEV96065.1"/>
    </source>
</evidence>